<dbReference type="OrthoDB" id="1002395at2759"/>
<gene>
    <name evidence="1" type="ORF">Goklo_023093</name>
</gene>
<reference evidence="1 2" key="1">
    <citation type="journal article" date="2019" name="Genome Biol. Evol.">
        <title>Insights into the evolution of the New World diploid cottons (Gossypium, subgenus Houzingenia) based on genome sequencing.</title>
        <authorList>
            <person name="Grover C.E."/>
            <person name="Arick M.A. 2nd"/>
            <person name="Thrash A."/>
            <person name="Conover J.L."/>
            <person name="Sanders W.S."/>
            <person name="Peterson D.G."/>
            <person name="Frelichowski J.E."/>
            <person name="Scheffler J.A."/>
            <person name="Scheffler B.E."/>
            <person name="Wendel J.F."/>
        </authorList>
    </citation>
    <scope>NUCLEOTIDE SEQUENCE [LARGE SCALE GENOMIC DNA]</scope>
    <source>
        <strain evidence="1">57</strain>
        <tissue evidence="1">Leaf</tissue>
    </source>
</reference>
<keyword evidence="2" id="KW-1185">Reference proteome</keyword>
<evidence type="ECO:0000313" key="2">
    <source>
        <dbReference type="Proteomes" id="UP000593573"/>
    </source>
</evidence>
<comment type="caution">
    <text evidence="1">The sequence shown here is derived from an EMBL/GenBank/DDBJ whole genome shotgun (WGS) entry which is preliminary data.</text>
</comment>
<protein>
    <recommendedName>
        <fullName evidence="3">RNase H type-1 domain-containing protein</fullName>
    </recommendedName>
</protein>
<evidence type="ECO:0008006" key="3">
    <source>
        <dbReference type="Google" id="ProtNLM"/>
    </source>
</evidence>
<accession>A0A7J8TPV5</accession>
<name>A0A7J8TPV5_9ROSI</name>
<dbReference type="AlphaFoldDB" id="A0A7J8TPV5"/>
<sequence>MSDIWRCIVGVANEDPVNKFLERDCFRWGVGNGTDVLLWYDVWCNDLPSKNLFLREASLLDDLCDLIKLIVVDPERLSWPGGLWGVLRNYLGVVLAMFSDPIGSAMPIVAELIAIKMALSLFIQSSRLRGKGLIIESDSAFAVSWWIVTQWLTLLPKMGSMGLCCLMRGVSIIISPGLGHWEGKAARVGLLTAAMAHGSTRIDSAVMFKAWI</sequence>
<organism evidence="1 2">
    <name type="scientific">Gossypium klotzschianum</name>
    <dbReference type="NCBI Taxonomy" id="34286"/>
    <lineage>
        <taxon>Eukaryota</taxon>
        <taxon>Viridiplantae</taxon>
        <taxon>Streptophyta</taxon>
        <taxon>Embryophyta</taxon>
        <taxon>Tracheophyta</taxon>
        <taxon>Spermatophyta</taxon>
        <taxon>Magnoliopsida</taxon>
        <taxon>eudicotyledons</taxon>
        <taxon>Gunneridae</taxon>
        <taxon>Pentapetalae</taxon>
        <taxon>rosids</taxon>
        <taxon>malvids</taxon>
        <taxon>Malvales</taxon>
        <taxon>Malvaceae</taxon>
        <taxon>Malvoideae</taxon>
        <taxon>Gossypium</taxon>
    </lineage>
</organism>
<evidence type="ECO:0000313" key="1">
    <source>
        <dbReference type="EMBL" id="MBA0640125.1"/>
    </source>
</evidence>
<dbReference type="EMBL" id="JABFAB010000001">
    <property type="protein sequence ID" value="MBA0640125.1"/>
    <property type="molecule type" value="Genomic_DNA"/>
</dbReference>
<proteinExistence type="predicted"/>
<dbReference type="Proteomes" id="UP000593573">
    <property type="component" value="Unassembled WGS sequence"/>
</dbReference>